<sequence>MDQVTPPSSSHGKHRRTRSTPDRMSGGSSDAETALNSPIAPSTPFSPLEQRAGVNVPDTPLSPLFDDIADHDEHCRVGSSEEIKGSPKPAPATGVYEYQIFLTNPDEESTPMVVKQDGKTPFEKKDFVPITNHRRVDRRRLNPQRPHLVPSRSDPAGVHAMSGSHPPQFSDNPFMQSYPDPAVSSESSHPELSTDSEDFVPGPLLSKIDARNAQAKLSPEACLFVASLRKDKSDQEIYAALVKEFSKHGTCYIKVKRNRELPIAFIQYHEKDKADMAMERASGALILERPCRIEKARAPRSVFVSRRDGKTPSRAEVVQLLQMVGQVDKMWALSEIDMERFALAPGFCCRFAFYQDSVDAITRYRDHIVYDVESFLAPEKSHQPTFDWGSALSEPNRSSTTPNFDFNIHMRNALWVGGLPPSVTKSELMRVFFNQRRVVSNVDIRIRTAAPSTNEASYAVIYFADDQSALDAALCTHRKLRLHTGERVRIQWAFKNFLRNFGRGHTSGPKNYHDCAAGTHFGNHGSFFLGDANFGRGPQAFPLPTRAVSGYPRPAGEMSSPNGAFVNGAGHFHMANVMGQHAAQQAFVNGQVYGVYPGPMAESQANNGHVANRATPSTAFAGYPVVNGTYHVCSRFPSRL</sequence>
<dbReference type="Pfam" id="PF00076">
    <property type="entry name" value="RRM_1"/>
    <property type="match status" value="1"/>
</dbReference>
<protein>
    <submittedName>
        <fullName evidence="4">Meiotic activator RIM4</fullName>
    </submittedName>
</protein>
<gene>
    <name evidence="4" type="primary">RIM4</name>
    <name evidence="4" type="ORF">DBV05_g1046</name>
</gene>
<dbReference type="InterPro" id="IPR012677">
    <property type="entry name" value="Nucleotide-bd_a/b_plait_sf"/>
</dbReference>
<evidence type="ECO:0000256" key="2">
    <source>
        <dbReference type="SAM" id="MobiDB-lite"/>
    </source>
</evidence>
<feature type="region of interest" description="Disordered" evidence="2">
    <location>
        <begin position="1"/>
        <end position="68"/>
    </location>
</feature>
<evidence type="ECO:0000259" key="3">
    <source>
        <dbReference type="PROSITE" id="PS50102"/>
    </source>
</evidence>
<feature type="domain" description="RRM" evidence="3">
    <location>
        <begin position="412"/>
        <end position="495"/>
    </location>
</feature>
<dbReference type="Gene3D" id="3.30.70.330">
    <property type="match status" value="2"/>
</dbReference>
<feature type="compositionally biased region" description="Polar residues" evidence="2">
    <location>
        <begin position="1"/>
        <end position="10"/>
    </location>
</feature>
<feature type="compositionally biased region" description="Polar residues" evidence="2">
    <location>
        <begin position="165"/>
        <end position="175"/>
    </location>
</feature>
<keyword evidence="1" id="KW-0694">RNA-binding</keyword>
<dbReference type="PROSITE" id="PS50102">
    <property type="entry name" value="RRM"/>
    <property type="match status" value="2"/>
</dbReference>
<dbReference type="AlphaFoldDB" id="A0A5N5DRL2"/>
<keyword evidence="5" id="KW-1185">Reference proteome</keyword>
<feature type="compositionally biased region" description="Basic residues" evidence="2">
    <location>
        <begin position="132"/>
        <end position="142"/>
    </location>
</feature>
<reference evidence="4 5" key="1">
    <citation type="journal article" date="2019" name="Sci. Rep.">
        <title>A multi-omics analysis of the grapevine pathogen Lasiodiplodia theobromae reveals that temperature affects the expression of virulence- and pathogenicity-related genes.</title>
        <authorList>
            <person name="Felix C."/>
            <person name="Meneses R."/>
            <person name="Goncalves M.F.M."/>
            <person name="Tilleman L."/>
            <person name="Duarte A.S."/>
            <person name="Jorrin-Novo J.V."/>
            <person name="Van de Peer Y."/>
            <person name="Deforce D."/>
            <person name="Van Nieuwerburgh F."/>
            <person name="Esteves A.C."/>
            <person name="Alves A."/>
        </authorList>
    </citation>
    <scope>NUCLEOTIDE SEQUENCE [LARGE SCALE GENOMIC DNA]</scope>
    <source>
        <strain evidence="4 5">LA-SOL3</strain>
    </source>
</reference>
<evidence type="ECO:0000313" key="4">
    <source>
        <dbReference type="EMBL" id="KAB2580599.1"/>
    </source>
</evidence>
<accession>A0A5N5DRL2</accession>
<dbReference type="Proteomes" id="UP000325902">
    <property type="component" value="Unassembled WGS sequence"/>
</dbReference>
<dbReference type="SUPFAM" id="SSF54928">
    <property type="entry name" value="RNA-binding domain, RBD"/>
    <property type="match status" value="2"/>
</dbReference>
<feature type="region of interest" description="Disordered" evidence="2">
    <location>
        <begin position="129"/>
        <end position="200"/>
    </location>
</feature>
<dbReference type="CDD" id="cd00590">
    <property type="entry name" value="RRM_SF"/>
    <property type="match status" value="1"/>
</dbReference>
<dbReference type="InterPro" id="IPR035979">
    <property type="entry name" value="RBD_domain_sf"/>
</dbReference>
<organism evidence="4 5">
    <name type="scientific">Lasiodiplodia theobromae</name>
    <dbReference type="NCBI Taxonomy" id="45133"/>
    <lineage>
        <taxon>Eukaryota</taxon>
        <taxon>Fungi</taxon>
        <taxon>Dikarya</taxon>
        <taxon>Ascomycota</taxon>
        <taxon>Pezizomycotina</taxon>
        <taxon>Dothideomycetes</taxon>
        <taxon>Dothideomycetes incertae sedis</taxon>
        <taxon>Botryosphaeriales</taxon>
        <taxon>Botryosphaeriaceae</taxon>
        <taxon>Lasiodiplodia</taxon>
    </lineage>
</organism>
<dbReference type="OrthoDB" id="410044at2759"/>
<name>A0A5N5DRL2_9PEZI</name>
<feature type="domain" description="RRM" evidence="3">
    <location>
        <begin position="221"/>
        <end position="298"/>
    </location>
</feature>
<comment type="caution">
    <text evidence="4">The sequence shown here is derived from an EMBL/GenBank/DDBJ whole genome shotgun (WGS) entry which is preliminary data.</text>
</comment>
<dbReference type="InterPro" id="IPR000504">
    <property type="entry name" value="RRM_dom"/>
</dbReference>
<evidence type="ECO:0000256" key="1">
    <source>
        <dbReference type="PROSITE-ProRule" id="PRU00176"/>
    </source>
</evidence>
<dbReference type="GO" id="GO:0003723">
    <property type="term" value="F:RNA binding"/>
    <property type="evidence" value="ECO:0007669"/>
    <property type="project" value="UniProtKB-UniRule"/>
</dbReference>
<proteinExistence type="predicted"/>
<evidence type="ECO:0000313" key="5">
    <source>
        <dbReference type="Proteomes" id="UP000325902"/>
    </source>
</evidence>
<feature type="compositionally biased region" description="Polar residues" evidence="2">
    <location>
        <begin position="184"/>
        <end position="193"/>
    </location>
</feature>
<dbReference type="SMART" id="SM00360">
    <property type="entry name" value="RRM"/>
    <property type="match status" value="2"/>
</dbReference>
<dbReference type="EMBL" id="VCHE01000003">
    <property type="protein sequence ID" value="KAB2580599.1"/>
    <property type="molecule type" value="Genomic_DNA"/>
</dbReference>
<feature type="compositionally biased region" description="Polar residues" evidence="2">
    <location>
        <begin position="26"/>
        <end position="45"/>
    </location>
</feature>